<evidence type="ECO:0000256" key="4">
    <source>
        <dbReference type="ARBA" id="ARBA00022989"/>
    </source>
</evidence>
<evidence type="ECO:0000313" key="10">
    <source>
        <dbReference type="Proteomes" id="UP001459277"/>
    </source>
</evidence>
<evidence type="ECO:0000256" key="8">
    <source>
        <dbReference type="SAM" id="Phobius"/>
    </source>
</evidence>
<keyword evidence="4 8" id="KW-1133">Transmembrane helix</keyword>
<dbReference type="Gene3D" id="3.80.10.10">
    <property type="entry name" value="Ribonuclease Inhibitor"/>
    <property type="match status" value="1"/>
</dbReference>
<evidence type="ECO:0000256" key="6">
    <source>
        <dbReference type="ARBA" id="ARBA00023170"/>
    </source>
</evidence>
<evidence type="ECO:0000256" key="5">
    <source>
        <dbReference type="ARBA" id="ARBA00023136"/>
    </source>
</evidence>
<evidence type="ECO:0000256" key="2">
    <source>
        <dbReference type="ARBA" id="ARBA00022692"/>
    </source>
</evidence>
<comment type="subcellular location">
    <subcellularLocation>
        <location evidence="1">Membrane</location>
        <topology evidence="1">Single-pass type I membrane protein</topology>
    </subcellularLocation>
</comment>
<protein>
    <submittedName>
        <fullName evidence="9">Uncharacterized protein</fullName>
    </submittedName>
</protein>
<evidence type="ECO:0000256" key="7">
    <source>
        <dbReference type="ARBA" id="ARBA00023180"/>
    </source>
</evidence>
<feature type="transmembrane region" description="Helical" evidence="8">
    <location>
        <begin position="73"/>
        <end position="95"/>
    </location>
</feature>
<dbReference type="Proteomes" id="UP001459277">
    <property type="component" value="Unassembled WGS sequence"/>
</dbReference>
<name>A0AAW2CTI2_9ROSI</name>
<sequence>MSSLTFLNHLKLSNNNLTGKIPLSTQLQSLNASSFVGNKLCGPPLTVNCTTNGVKPYNENRRSKETSGPKVDWFYVSMAFDFVVGFWSVCGPLLLNKQWRIMYFQFLDHMGYKLKGVVPFSLPP</sequence>
<keyword evidence="10" id="KW-1185">Reference proteome</keyword>
<evidence type="ECO:0000313" key="9">
    <source>
        <dbReference type="EMBL" id="KAL0000316.1"/>
    </source>
</evidence>
<dbReference type="EMBL" id="JAZDWU010000006">
    <property type="protein sequence ID" value="KAL0000316.1"/>
    <property type="molecule type" value="Genomic_DNA"/>
</dbReference>
<reference evidence="9 10" key="1">
    <citation type="submission" date="2024-01" db="EMBL/GenBank/DDBJ databases">
        <title>A telomere-to-telomere, gap-free genome of sweet tea (Lithocarpus litseifolius).</title>
        <authorList>
            <person name="Zhou J."/>
        </authorList>
    </citation>
    <scope>NUCLEOTIDE SEQUENCE [LARGE SCALE GENOMIC DNA]</scope>
    <source>
        <strain evidence="9">Zhou-2022a</strain>
        <tissue evidence="9">Leaf</tissue>
    </source>
</reference>
<evidence type="ECO:0000256" key="3">
    <source>
        <dbReference type="ARBA" id="ARBA00022729"/>
    </source>
</evidence>
<dbReference type="InterPro" id="IPR046956">
    <property type="entry name" value="RLP23-like"/>
</dbReference>
<keyword evidence="3" id="KW-0732">Signal</keyword>
<dbReference type="InterPro" id="IPR032675">
    <property type="entry name" value="LRR_dom_sf"/>
</dbReference>
<keyword evidence="5 8" id="KW-0472">Membrane</keyword>
<dbReference type="PANTHER" id="PTHR48063">
    <property type="entry name" value="LRR RECEPTOR-LIKE KINASE"/>
    <property type="match status" value="1"/>
</dbReference>
<organism evidence="9 10">
    <name type="scientific">Lithocarpus litseifolius</name>
    <dbReference type="NCBI Taxonomy" id="425828"/>
    <lineage>
        <taxon>Eukaryota</taxon>
        <taxon>Viridiplantae</taxon>
        <taxon>Streptophyta</taxon>
        <taxon>Embryophyta</taxon>
        <taxon>Tracheophyta</taxon>
        <taxon>Spermatophyta</taxon>
        <taxon>Magnoliopsida</taxon>
        <taxon>eudicotyledons</taxon>
        <taxon>Gunneridae</taxon>
        <taxon>Pentapetalae</taxon>
        <taxon>rosids</taxon>
        <taxon>fabids</taxon>
        <taxon>Fagales</taxon>
        <taxon>Fagaceae</taxon>
        <taxon>Lithocarpus</taxon>
    </lineage>
</organism>
<keyword evidence="7" id="KW-0325">Glycoprotein</keyword>
<gene>
    <name evidence="9" type="ORF">SO802_019918</name>
</gene>
<dbReference type="PANTHER" id="PTHR48063:SF98">
    <property type="entry name" value="LRR RECEPTOR-LIKE SERINE_THREONINE-PROTEIN KINASE FLS2"/>
    <property type="match status" value="1"/>
</dbReference>
<dbReference type="GO" id="GO:0016020">
    <property type="term" value="C:membrane"/>
    <property type="evidence" value="ECO:0007669"/>
    <property type="project" value="UniProtKB-SubCell"/>
</dbReference>
<dbReference type="AlphaFoldDB" id="A0AAW2CTI2"/>
<proteinExistence type="predicted"/>
<accession>A0AAW2CTI2</accession>
<keyword evidence="6" id="KW-0675">Receptor</keyword>
<comment type="caution">
    <text evidence="9">The sequence shown here is derived from an EMBL/GenBank/DDBJ whole genome shotgun (WGS) entry which is preliminary data.</text>
</comment>
<evidence type="ECO:0000256" key="1">
    <source>
        <dbReference type="ARBA" id="ARBA00004479"/>
    </source>
</evidence>
<keyword evidence="2 8" id="KW-0812">Transmembrane</keyword>